<name>A0ABX2AUW3_9BACT</name>
<dbReference type="Proteomes" id="UP001193734">
    <property type="component" value="Unassembled WGS sequence"/>
</dbReference>
<protein>
    <submittedName>
        <fullName evidence="1">Glycosyltransferase family 4 protein</fullName>
    </submittedName>
</protein>
<evidence type="ECO:0000313" key="2">
    <source>
        <dbReference type="Proteomes" id="UP001193734"/>
    </source>
</evidence>
<dbReference type="PANTHER" id="PTHR12526:SF630">
    <property type="entry name" value="GLYCOSYLTRANSFERASE"/>
    <property type="match status" value="1"/>
</dbReference>
<proteinExistence type="predicted"/>
<gene>
    <name evidence="1" type="ORF">HPS55_09445</name>
</gene>
<dbReference type="Gene3D" id="3.40.50.2000">
    <property type="entry name" value="Glycogen Phosphorylase B"/>
    <property type="match status" value="2"/>
</dbReference>
<evidence type="ECO:0000313" key="1">
    <source>
        <dbReference type="EMBL" id="NPE14542.1"/>
    </source>
</evidence>
<sequence length="352" mass="39844">MKNIKTTRVAFFFENNRHSGLDFSNIKNGNSGLSGTAFMFHFIPWLLSIRDNGLDVVFYTTHKEIFPSELHNEQVADWTEAWKRCDENGTDFLVVKFSSSMMHDKRDVMFGAHTTKMIVWCHNFLTSRELTAYARCQNVTRLIAVGREQMDLYRDHRAFLKSDYIYNCVDIPDYYLSKKKKIRKHTVVYMGAVIPSKGLHLLAKAWPEVKKAVPDAELFVIGNGNLYSRNKDTSGLGALGLAEKDYEQMFSKYITEDNKLSEGVHLLGVLGKEKYDVLAEMKVGVPNPSGRTETFCICAVEMQMMGARIVSKRCAGYLDTVYNGILYDNSRELAGCIISELLAEKIGGGKCA</sequence>
<dbReference type="RefSeq" id="WP_172324921.1">
    <property type="nucleotide sequence ID" value="NZ_CASGKG010000042.1"/>
</dbReference>
<dbReference type="GeneID" id="82157986"/>
<accession>A0ABX2AUW3</accession>
<dbReference type="SUPFAM" id="SSF53756">
    <property type="entry name" value="UDP-Glycosyltransferase/glycogen phosphorylase"/>
    <property type="match status" value="1"/>
</dbReference>
<dbReference type="Pfam" id="PF13692">
    <property type="entry name" value="Glyco_trans_1_4"/>
    <property type="match status" value="1"/>
</dbReference>
<keyword evidence="2" id="KW-1185">Reference proteome</keyword>
<comment type="caution">
    <text evidence="1">The sequence shown here is derived from an EMBL/GenBank/DDBJ whole genome shotgun (WGS) entry which is preliminary data.</text>
</comment>
<dbReference type="EMBL" id="JABKKE010000014">
    <property type="protein sequence ID" value="NPE14542.1"/>
    <property type="molecule type" value="Genomic_DNA"/>
</dbReference>
<dbReference type="PANTHER" id="PTHR12526">
    <property type="entry name" value="GLYCOSYLTRANSFERASE"/>
    <property type="match status" value="1"/>
</dbReference>
<dbReference type="CDD" id="cd03801">
    <property type="entry name" value="GT4_PimA-like"/>
    <property type="match status" value="1"/>
</dbReference>
<reference evidence="1 2" key="1">
    <citation type="submission" date="2020-05" db="EMBL/GenBank/DDBJ databases">
        <title>Distinct polysaccharide utilization as determinants for interspecies competition between intestinal Prevotella spp.</title>
        <authorList>
            <person name="Galvez E.J.C."/>
            <person name="Iljazovic A."/>
            <person name="Strowig T."/>
        </authorList>
    </citation>
    <scope>NUCLEOTIDE SEQUENCE [LARGE SCALE GENOMIC DNA]</scope>
    <source>
        <strain evidence="1 2">PROD</strain>
    </source>
</reference>
<organism evidence="1 2">
    <name type="scientific">Xylanibacter rodentium</name>
    <dbReference type="NCBI Taxonomy" id="2736289"/>
    <lineage>
        <taxon>Bacteria</taxon>
        <taxon>Pseudomonadati</taxon>
        <taxon>Bacteroidota</taxon>
        <taxon>Bacteroidia</taxon>
        <taxon>Bacteroidales</taxon>
        <taxon>Prevotellaceae</taxon>
        <taxon>Xylanibacter</taxon>
    </lineage>
</organism>